<name>A0A8A3PQ71_9HELO</name>
<evidence type="ECO:0000313" key="2">
    <source>
        <dbReference type="EMBL" id="QSZ37682.1"/>
    </source>
</evidence>
<reference evidence="2" key="1">
    <citation type="submission" date="2020-10" db="EMBL/GenBank/DDBJ databases">
        <title>Genome Sequence of Monilinia vaccinii-corymbosi Sheds Light on Mummy Berry Disease Infection of Blueberry and Mating Type.</title>
        <authorList>
            <person name="Yow A.G."/>
            <person name="Zhang Y."/>
            <person name="Bansal K."/>
            <person name="Eacker S.M."/>
            <person name="Sullivan S."/>
            <person name="Liachko I."/>
            <person name="Cubeta M.A."/>
            <person name="Rollins J.A."/>
            <person name="Ashrafi H."/>
        </authorList>
    </citation>
    <scope>NUCLEOTIDE SEQUENCE</scope>
    <source>
        <strain evidence="2">RL-1</strain>
    </source>
</reference>
<protein>
    <submittedName>
        <fullName evidence="2">Uncharacterized protein</fullName>
    </submittedName>
</protein>
<evidence type="ECO:0000313" key="3">
    <source>
        <dbReference type="Proteomes" id="UP000672032"/>
    </source>
</evidence>
<dbReference type="Proteomes" id="UP000672032">
    <property type="component" value="Chromosome 9"/>
</dbReference>
<gene>
    <name evidence="2" type="ORF">DSL72_008781</name>
</gene>
<dbReference type="EMBL" id="CP063413">
    <property type="protein sequence ID" value="QSZ37682.1"/>
    <property type="molecule type" value="Genomic_DNA"/>
</dbReference>
<dbReference type="AlphaFoldDB" id="A0A8A3PQ71"/>
<feature type="region of interest" description="Disordered" evidence="1">
    <location>
        <begin position="105"/>
        <end position="126"/>
    </location>
</feature>
<organism evidence="2 3">
    <name type="scientific">Monilinia vaccinii-corymbosi</name>
    <dbReference type="NCBI Taxonomy" id="61207"/>
    <lineage>
        <taxon>Eukaryota</taxon>
        <taxon>Fungi</taxon>
        <taxon>Dikarya</taxon>
        <taxon>Ascomycota</taxon>
        <taxon>Pezizomycotina</taxon>
        <taxon>Leotiomycetes</taxon>
        <taxon>Helotiales</taxon>
        <taxon>Sclerotiniaceae</taxon>
        <taxon>Monilinia</taxon>
    </lineage>
</organism>
<sequence length="126" mass="13879">MCISRPFRSRHLRVAVQQNRSLQLATTTCRLALRQRRSMLHSSASSASTTAPAAQTTATTPSYIYTEVGIGKLCDTLWMENNVMGYTGVKRADILKTILEEGGGEGKIRKKDEKKGEVSSDDTKDV</sequence>
<accession>A0A8A3PQ71</accession>
<dbReference type="OrthoDB" id="3563927at2759"/>
<evidence type="ECO:0000256" key="1">
    <source>
        <dbReference type="SAM" id="MobiDB-lite"/>
    </source>
</evidence>
<keyword evidence="3" id="KW-1185">Reference proteome</keyword>
<proteinExistence type="predicted"/>